<keyword evidence="3" id="KW-1185">Reference proteome</keyword>
<dbReference type="Proteomes" id="UP000659904">
    <property type="component" value="Unassembled WGS sequence"/>
</dbReference>
<name>A0A8J3KH43_9ACTN</name>
<dbReference type="PROSITE" id="PS51257">
    <property type="entry name" value="PROKAR_LIPOPROTEIN"/>
    <property type="match status" value="1"/>
</dbReference>
<sequence length="152" mass="15522">MHRLLVGATLAAAILGAASGCTDEPGRPDPVAPPTASPAPTAPTPTATASGATGDLRQWLPDNRVILVEPISGDADTILPAFSTDQGEFTIYFTCTGTGTLALLVNDNDPATYPCNGVRNTVAVYTEVKGPQTVKLDVTGSGSWQLAVTKAA</sequence>
<feature type="region of interest" description="Disordered" evidence="1">
    <location>
        <begin position="21"/>
        <end position="55"/>
    </location>
</feature>
<evidence type="ECO:0000313" key="3">
    <source>
        <dbReference type="Proteomes" id="UP000659904"/>
    </source>
</evidence>
<feature type="compositionally biased region" description="Low complexity" evidence="1">
    <location>
        <begin position="44"/>
        <end position="54"/>
    </location>
</feature>
<dbReference type="AlphaFoldDB" id="A0A8J3KH43"/>
<proteinExistence type="predicted"/>
<evidence type="ECO:0008006" key="4">
    <source>
        <dbReference type="Google" id="ProtNLM"/>
    </source>
</evidence>
<reference evidence="2 3" key="1">
    <citation type="submission" date="2021-01" db="EMBL/GenBank/DDBJ databases">
        <title>Whole genome shotgun sequence of Catellatospora citrea NBRC 14495.</title>
        <authorList>
            <person name="Komaki H."/>
            <person name="Tamura T."/>
        </authorList>
    </citation>
    <scope>NUCLEOTIDE SEQUENCE [LARGE SCALE GENOMIC DNA]</scope>
    <source>
        <strain evidence="2 3">NBRC 14495</strain>
    </source>
</reference>
<dbReference type="EMBL" id="BONH01000007">
    <property type="protein sequence ID" value="GIF97020.1"/>
    <property type="molecule type" value="Genomic_DNA"/>
</dbReference>
<accession>A0A8J3KH43</accession>
<dbReference type="RefSeq" id="WP_120314890.1">
    <property type="nucleotide sequence ID" value="NZ_BONH01000007.1"/>
</dbReference>
<gene>
    <name evidence="2" type="ORF">Cci01nite_21140</name>
</gene>
<evidence type="ECO:0000256" key="1">
    <source>
        <dbReference type="SAM" id="MobiDB-lite"/>
    </source>
</evidence>
<evidence type="ECO:0000313" key="2">
    <source>
        <dbReference type="EMBL" id="GIF97020.1"/>
    </source>
</evidence>
<comment type="caution">
    <text evidence="2">The sequence shown here is derived from an EMBL/GenBank/DDBJ whole genome shotgun (WGS) entry which is preliminary data.</text>
</comment>
<feature type="compositionally biased region" description="Pro residues" evidence="1">
    <location>
        <begin position="28"/>
        <end position="43"/>
    </location>
</feature>
<protein>
    <recommendedName>
        <fullName evidence="4">Lipoprotein</fullName>
    </recommendedName>
</protein>
<organism evidence="2 3">
    <name type="scientific">Catellatospora citrea</name>
    <dbReference type="NCBI Taxonomy" id="53366"/>
    <lineage>
        <taxon>Bacteria</taxon>
        <taxon>Bacillati</taxon>
        <taxon>Actinomycetota</taxon>
        <taxon>Actinomycetes</taxon>
        <taxon>Micromonosporales</taxon>
        <taxon>Micromonosporaceae</taxon>
        <taxon>Catellatospora</taxon>
    </lineage>
</organism>